<gene>
    <name evidence="1" type="ORF">METZ01_LOCUS287181</name>
</gene>
<feature type="non-terminal residue" evidence="1">
    <location>
        <position position="64"/>
    </location>
</feature>
<evidence type="ECO:0000313" key="1">
    <source>
        <dbReference type="EMBL" id="SVC34327.1"/>
    </source>
</evidence>
<sequence>MSIISAALLLSIVLPFALLFSLLADPEKYQEEITDILESATDYQIRLENIQWQLWPSFSMLLSG</sequence>
<dbReference type="EMBL" id="UINC01086137">
    <property type="protein sequence ID" value="SVC34327.1"/>
    <property type="molecule type" value="Genomic_DNA"/>
</dbReference>
<organism evidence="1">
    <name type="scientific">marine metagenome</name>
    <dbReference type="NCBI Taxonomy" id="408172"/>
    <lineage>
        <taxon>unclassified sequences</taxon>
        <taxon>metagenomes</taxon>
        <taxon>ecological metagenomes</taxon>
    </lineage>
</organism>
<accession>A0A382LGP3</accession>
<dbReference type="AlphaFoldDB" id="A0A382LGP3"/>
<proteinExistence type="predicted"/>
<protein>
    <submittedName>
        <fullName evidence="1">Uncharacterized protein</fullName>
    </submittedName>
</protein>
<name>A0A382LGP3_9ZZZZ</name>
<reference evidence="1" key="1">
    <citation type="submission" date="2018-05" db="EMBL/GenBank/DDBJ databases">
        <authorList>
            <person name="Lanie J.A."/>
            <person name="Ng W.-L."/>
            <person name="Kazmierczak K.M."/>
            <person name="Andrzejewski T.M."/>
            <person name="Davidsen T.M."/>
            <person name="Wayne K.J."/>
            <person name="Tettelin H."/>
            <person name="Glass J.I."/>
            <person name="Rusch D."/>
            <person name="Podicherti R."/>
            <person name="Tsui H.-C.T."/>
            <person name="Winkler M.E."/>
        </authorList>
    </citation>
    <scope>NUCLEOTIDE SEQUENCE</scope>
</reference>